<dbReference type="PANTHER" id="PTHR43344">
    <property type="entry name" value="PHOSPHOSERINE PHOSPHATASE"/>
    <property type="match status" value="1"/>
</dbReference>
<evidence type="ECO:0000256" key="13">
    <source>
        <dbReference type="ARBA" id="ARBA00048523"/>
    </source>
</evidence>
<comment type="similarity">
    <text evidence="3">Belongs to the HAD-like hydrolase superfamily. SerB family.</text>
</comment>
<evidence type="ECO:0000256" key="6">
    <source>
        <dbReference type="ARBA" id="ARBA00022605"/>
    </source>
</evidence>
<dbReference type="GO" id="GO:0000287">
    <property type="term" value="F:magnesium ion binding"/>
    <property type="evidence" value="ECO:0007669"/>
    <property type="project" value="TreeGrafter"/>
</dbReference>
<comment type="pathway">
    <text evidence="2">Amino-acid biosynthesis; L-serine biosynthesis; L-serine from 3-phospho-D-glycerate: step 3/3.</text>
</comment>
<evidence type="ECO:0000256" key="1">
    <source>
        <dbReference type="ARBA" id="ARBA00001946"/>
    </source>
</evidence>
<dbReference type="InterPro" id="IPR004469">
    <property type="entry name" value="PSP"/>
</dbReference>
<feature type="active site" description="Proton donor" evidence="14">
    <location>
        <position position="90"/>
    </location>
</feature>
<dbReference type="GO" id="GO:0036424">
    <property type="term" value="F:L-phosphoserine phosphatase activity"/>
    <property type="evidence" value="ECO:0007669"/>
    <property type="project" value="InterPro"/>
</dbReference>
<dbReference type="SFLD" id="SFLDG01136">
    <property type="entry name" value="C1.6:_Phosphoserine_Phosphatas"/>
    <property type="match status" value="1"/>
</dbReference>
<evidence type="ECO:0000256" key="8">
    <source>
        <dbReference type="ARBA" id="ARBA00022801"/>
    </source>
</evidence>
<keyword evidence="16" id="KW-1185">Reference proteome</keyword>
<comment type="catalytic activity">
    <reaction evidence="12">
        <text>O-phospho-L-serine + H2O = L-serine + phosphate</text>
        <dbReference type="Rhea" id="RHEA:21208"/>
        <dbReference type="ChEBI" id="CHEBI:15377"/>
        <dbReference type="ChEBI" id="CHEBI:33384"/>
        <dbReference type="ChEBI" id="CHEBI:43474"/>
        <dbReference type="ChEBI" id="CHEBI:57524"/>
        <dbReference type="EC" id="3.1.3.3"/>
    </reaction>
</comment>
<dbReference type="SFLD" id="SFLDG01137">
    <property type="entry name" value="C1.6.1:_Phosphoserine_Phosphat"/>
    <property type="match status" value="1"/>
</dbReference>
<dbReference type="InterPro" id="IPR050582">
    <property type="entry name" value="HAD-like_SerB"/>
</dbReference>
<dbReference type="GO" id="GO:0005737">
    <property type="term" value="C:cytoplasm"/>
    <property type="evidence" value="ECO:0007669"/>
    <property type="project" value="TreeGrafter"/>
</dbReference>
<keyword evidence="9" id="KW-0460">Magnesium</keyword>
<dbReference type="NCBIfam" id="TIGR01488">
    <property type="entry name" value="HAD-SF-IB"/>
    <property type="match status" value="1"/>
</dbReference>
<name>A0A9W6JIT8_9HYPH</name>
<dbReference type="SFLD" id="SFLDF00029">
    <property type="entry name" value="phosphoserine_phosphatase"/>
    <property type="match status" value="1"/>
</dbReference>
<dbReference type="Gene3D" id="3.40.50.1000">
    <property type="entry name" value="HAD superfamily/HAD-like"/>
    <property type="match status" value="1"/>
</dbReference>
<evidence type="ECO:0000256" key="4">
    <source>
        <dbReference type="ARBA" id="ARBA00012640"/>
    </source>
</evidence>
<keyword evidence="6" id="KW-0028">Amino-acid biosynthesis</keyword>
<dbReference type="SFLD" id="SFLDS00003">
    <property type="entry name" value="Haloacid_Dehalogenase"/>
    <property type="match status" value="1"/>
</dbReference>
<evidence type="ECO:0000256" key="12">
    <source>
        <dbReference type="ARBA" id="ARBA00048138"/>
    </source>
</evidence>
<protein>
    <recommendedName>
        <fullName evidence="5">Phosphoserine phosphatase</fullName>
        <ecNumber evidence="4">3.1.3.3</ecNumber>
    </recommendedName>
    <alternativeName>
        <fullName evidence="11">O-phosphoserine phosphohydrolase</fullName>
    </alternativeName>
</protein>
<reference evidence="15" key="1">
    <citation type="journal article" date="2014" name="Int. J. Syst. Evol. Microbiol.">
        <title>Complete genome sequence of Corynebacterium casei LMG S-19264T (=DSM 44701T), isolated from a smear-ripened cheese.</title>
        <authorList>
            <consortium name="US DOE Joint Genome Institute (JGI-PGF)"/>
            <person name="Walter F."/>
            <person name="Albersmeier A."/>
            <person name="Kalinowski J."/>
            <person name="Ruckert C."/>
        </authorList>
    </citation>
    <scope>NUCLEOTIDE SEQUENCE</scope>
    <source>
        <strain evidence="15">VKM B-2555</strain>
    </source>
</reference>
<keyword evidence="7" id="KW-0479">Metal-binding</keyword>
<dbReference type="RefSeq" id="WP_271205040.1">
    <property type="nucleotide sequence ID" value="NZ_BSFK01000013.1"/>
</dbReference>
<organism evidence="15 16">
    <name type="scientific">Methylopila jiangsuensis</name>
    <dbReference type="NCBI Taxonomy" id="586230"/>
    <lineage>
        <taxon>Bacteria</taxon>
        <taxon>Pseudomonadati</taxon>
        <taxon>Pseudomonadota</taxon>
        <taxon>Alphaproteobacteria</taxon>
        <taxon>Hyphomicrobiales</taxon>
        <taxon>Methylopilaceae</taxon>
        <taxon>Methylopila</taxon>
    </lineage>
</organism>
<proteinExistence type="inferred from homology"/>
<evidence type="ECO:0000313" key="15">
    <source>
        <dbReference type="EMBL" id="GLK77181.1"/>
    </source>
</evidence>
<evidence type="ECO:0000256" key="3">
    <source>
        <dbReference type="ARBA" id="ARBA00009184"/>
    </source>
</evidence>
<comment type="catalytic activity">
    <reaction evidence="13">
        <text>O-phospho-D-serine + H2O = D-serine + phosphate</text>
        <dbReference type="Rhea" id="RHEA:24873"/>
        <dbReference type="ChEBI" id="CHEBI:15377"/>
        <dbReference type="ChEBI" id="CHEBI:35247"/>
        <dbReference type="ChEBI" id="CHEBI:43474"/>
        <dbReference type="ChEBI" id="CHEBI:58680"/>
        <dbReference type="EC" id="3.1.3.3"/>
    </reaction>
</comment>
<evidence type="ECO:0000256" key="10">
    <source>
        <dbReference type="ARBA" id="ARBA00023299"/>
    </source>
</evidence>
<sequence length="300" mass="31058">MPPVLAAVLIANPLEPAVDSALVMTAAQAVIGAEVRMLHGGVAAEFLVSGETDPQALRRRLQSAIGRAPVDVAVLPAEGRRKRLLLADMDSTLIAQECIDELADAVGLKPQVAEITERAMRGEIAFEPALKERAALLKGLPAAETIAKVLDERITLTPGGQTLVATMRANGARAALVSGGFTAFADDIGRRLGFDEARANTLEIDGAGLLTGLVSEPILGREAKLAALKELADAQGLALEDTLAVGDGANDLAMVQAAGLGVAFHAKPAVASAAQVRIDHGDLTALLYLQGYAEQDLVEG</sequence>
<evidence type="ECO:0000256" key="7">
    <source>
        <dbReference type="ARBA" id="ARBA00022723"/>
    </source>
</evidence>
<dbReference type="PANTHER" id="PTHR43344:SF2">
    <property type="entry name" value="PHOSPHOSERINE PHOSPHATASE"/>
    <property type="match status" value="1"/>
</dbReference>
<dbReference type="InterPro" id="IPR023214">
    <property type="entry name" value="HAD_sf"/>
</dbReference>
<comment type="cofactor">
    <cofactor evidence="1">
        <name>Mg(2+)</name>
        <dbReference type="ChEBI" id="CHEBI:18420"/>
    </cofactor>
</comment>
<comment type="caution">
    <text evidence="15">The sequence shown here is derived from an EMBL/GenBank/DDBJ whole genome shotgun (WGS) entry which is preliminary data.</text>
</comment>
<dbReference type="SUPFAM" id="SSF56784">
    <property type="entry name" value="HAD-like"/>
    <property type="match status" value="1"/>
</dbReference>
<dbReference type="Proteomes" id="UP001143364">
    <property type="component" value="Unassembled WGS sequence"/>
</dbReference>
<evidence type="ECO:0000256" key="2">
    <source>
        <dbReference type="ARBA" id="ARBA00005135"/>
    </source>
</evidence>
<keyword evidence="10" id="KW-0718">Serine biosynthesis</keyword>
<feature type="active site" description="Nucleophile" evidence="14">
    <location>
        <position position="88"/>
    </location>
</feature>
<dbReference type="EC" id="3.1.3.3" evidence="4"/>
<dbReference type="InterPro" id="IPR036412">
    <property type="entry name" value="HAD-like_sf"/>
</dbReference>
<dbReference type="AlphaFoldDB" id="A0A9W6JIT8"/>
<evidence type="ECO:0000256" key="5">
    <source>
        <dbReference type="ARBA" id="ARBA00015196"/>
    </source>
</evidence>
<dbReference type="GO" id="GO:0006564">
    <property type="term" value="P:L-serine biosynthetic process"/>
    <property type="evidence" value="ECO:0007669"/>
    <property type="project" value="UniProtKB-KW"/>
</dbReference>
<keyword evidence="8" id="KW-0378">Hydrolase</keyword>
<evidence type="ECO:0000256" key="11">
    <source>
        <dbReference type="ARBA" id="ARBA00031693"/>
    </source>
</evidence>
<evidence type="ECO:0000256" key="9">
    <source>
        <dbReference type="ARBA" id="ARBA00022842"/>
    </source>
</evidence>
<evidence type="ECO:0000313" key="16">
    <source>
        <dbReference type="Proteomes" id="UP001143364"/>
    </source>
</evidence>
<evidence type="ECO:0000256" key="14">
    <source>
        <dbReference type="PIRSR" id="PIRSR604469-1"/>
    </source>
</evidence>
<dbReference type="EMBL" id="BSFK01000013">
    <property type="protein sequence ID" value="GLK77181.1"/>
    <property type="molecule type" value="Genomic_DNA"/>
</dbReference>
<dbReference type="Pfam" id="PF12710">
    <property type="entry name" value="HAD"/>
    <property type="match status" value="1"/>
</dbReference>
<dbReference type="NCBIfam" id="TIGR00338">
    <property type="entry name" value="serB"/>
    <property type="match status" value="1"/>
</dbReference>
<accession>A0A9W6JIT8</accession>
<reference evidence="15" key="2">
    <citation type="submission" date="2023-01" db="EMBL/GenBank/DDBJ databases">
        <authorList>
            <person name="Sun Q."/>
            <person name="Evtushenko L."/>
        </authorList>
    </citation>
    <scope>NUCLEOTIDE SEQUENCE</scope>
    <source>
        <strain evidence="15">VKM B-2555</strain>
    </source>
</reference>
<gene>
    <name evidence="15" type="primary">serB</name>
    <name evidence="15" type="ORF">GCM10008171_24350</name>
</gene>